<dbReference type="STRING" id="1095778.SAMN04489842_3602"/>
<keyword evidence="1" id="KW-0145">Chemotaxis</keyword>
<dbReference type="AlphaFoldDB" id="A0A1H1ILI5"/>
<comment type="function">
    <text evidence="1">Involved in taxis signal transduction.</text>
</comment>
<dbReference type="OrthoDB" id="227825at2157"/>
<accession>A0A1H1ILI5</accession>
<sequence length="287" mass="31708">MSKSEQKLADVTGQFTQVVRDGRKLSDTDWSNGRIILSNKRVVIATNSGKRTIALPQIQSIRGRYDVNQTVAKVSDYISINAGNNVYLVSMGNVEEFELQLQKAILDGEIVLIKHPAVKGGVVQETSWEKARVKINEGVANFAVESGSLVQIEVDDVGTVESDERQIRGQERPVIEAEHTKEGSSVQTYLSGGAQNCAILKSVLDRGAEKNSSQIDLSGKEEEVLMAIYSGVSPFEVPEFLDIDTDEVEEIYERLVELDVLEEVRIRREVALKPRGRNIASEAMSSK</sequence>
<dbReference type="Proteomes" id="UP000198848">
    <property type="component" value="Unassembled WGS sequence"/>
</dbReference>
<dbReference type="Pfam" id="PF04283">
    <property type="entry name" value="CheF-arch"/>
    <property type="match status" value="1"/>
</dbReference>
<evidence type="ECO:0000313" key="3">
    <source>
        <dbReference type="Proteomes" id="UP000198848"/>
    </source>
</evidence>
<keyword evidence="3" id="KW-1185">Reference proteome</keyword>
<dbReference type="RefSeq" id="WP_090384886.1">
    <property type="nucleotide sequence ID" value="NZ_FNLC01000005.1"/>
</dbReference>
<dbReference type="PIRSF" id="PIRSF026802">
    <property type="entry name" value="UCP026802"/>
    <property type="match status" value="1"/>
</dbReference>
<protein>
    <recommendedName>
        <fullName evidence="1">Taxis protein CheF</fullName>
    </recommendedName>
</protein>
<dbReference type="PANTHER" id="PTHR42201:SF1">
    <property type="entry name" value="TAXIS PROTEIN"/>
    <property type="match status" value="1"/>
</dbReference>
<evidence type="ECO:0000256" key="1">
    <source>
        <dbReference type="PIRNR" id="PIRNR026802"/>
    </source>
</evidence>
<name>A0A1H1ILI5_NATTX</name>
<dbReference type="EMBL" id="FNLC01000005">
    <property type="protein sequence ID" value="SDR38510.1"/>
    <property type="molecule type" value="Genomic_DNA"/>
</dbReference>
<dbReference type="InterPro" id="IPR007381">
    <property type="entry name" value="CheF1/F2"/>
</dbReference>
<dbReference type="GO" id="GO:0006935">
    <property type="term" value="P:chemotaxis"/>
    <property type="evidence" value="ECO:0007669"/>
    <property type="project" value="UniProtKB-UniRule"/>
</dbReference>
<proteinExistence type="predicted"/>
<evidence type="ECO:0000313" key="2">
    <source>
        <dbReference type="EMBL" id="SDR38510.1"/>
    </source>
</evidence>
<reference evidence="3" key="1">
    <citation type="submission" date="2016-10" db="EMBL/GenBank/DDBJ databases">
        <authorList>
            <person name="Varghese N."/>
            <person name="Submissions S."/>
        </authorList>
    </citation>
    <scope>NUCLEOTIDE SEQUENCE [LARGE SCALE GENOMIC DNA]</scope>
    <source>
        <strain evidence="3">DSM 24767</strain>
    </source>
</reference>
<dbReference type="PANTHER" id="PTHR42201">
    <property type="entry name" value="TAXIS PROTEIN"/>
    <property type="match status" value="1"/>
</dbReference>
<comment type="subunit">
    <text evidence="1">Interacts with chemotaxis (Che) proteins as well as flagella accessory (Fla) proteins.</text>
</comment>
<gene>
    <name evidence="2" type="ORF">SAMN04489842_3602</name>
</gene>
<organism evidence="2 3">
    <name type="scientific">Natronobacterium texcoconense</name>
    <dbReference type="NCBI Taxonomy" id="1095778"/>
    <lineage>
        <taxon>Archaea</taxon>
        <taxon>Methanobacteriati</taxon>
        <taxon>Methanobacteriota</taxon>
        <taxon>Stenosarchaea group</taxon>
        <taxon>Halobacteria</taxon>
        <taxon>Halobacteriales</taxon>
        <taxon>Natrialbaceae</taxon>
        <taxon>Natronobacterium</taxon>
    </lineage>
</organism>